<feature type="transmembrane region" description="Helical" evidence="12">
    <location>
        <begin position="233"/>
        <end position="253"/>
    </location>
</feature>
<reference evidence="13 14" key="1">
    <citation type="submission" date="2019-03" db="EMBL/GenBank/DDBJ databases">
        <title>Rhodobacteraceae bacterium SM1902, a new member of the family Rhodobacteraceae isolated from Yantai.</title>
        <authorList>
            <person name="Sun Y."/>
        </authorList>
    </citation>
    <scope>NUCLEOTIDE SEQUENCE [LARGE SCALE GENOMIC DNA]</scope>
    <source>
        <strain evidence="13 14">SM1902</strain>
    </source>
</reference>
<comment type="pathway">
    <text evidence="2">Glycan biosynthesis; alginate biosynthesis.</text>
</comment>
<dbReference type="Proteomes" id="UP000294562">
    <property type="component" value="Unassembled WGS sequence"/>
</dbReference>
<keyword evidence="14" id="KW-1185">Reference proteome</keyword>
<proteinExistence type="inferred from homology"/>
<keyword evidence="11" id="KW-0012">Acyltransferase</keyword>
<comment type="subcellular location">
    <subcellularLocation>
        <location evidence="1">Cell membrane</location>
        <topology evidence="1">Multi-pass membrane protein</topology>
    </subcellularLocation>
</comment>
<evidence type="ECO:0000256" key="6">
    <source>
        <dbReference type="ARBA" id="ARBA00022692"/>
    </source>
</evidence>
<accession>A0A4R6AWB8</accession>
<evidence type="ECO:0000256" key="4">
    <source>
        <dbReference type="ARBA" id="ARBA00016084"/>
    </source>
</evidence>
<keyword evidence="8 12" id="KW-1133">Transmembrane helix</keyword>
<evidence type="ECO:0000256" key="11">
    <source>
        <dbReference type="PIRNR" id="PIRNR016636"/>
    </source>
</evidence>
<dbReference type="PANTHER" id="PTHR13285:SF18">
    <property type="entry name" value="PROTEIN-CYSTEINE N-PALMITOYLTRANSFERASE RASP"/>
    <property type="match status" value="1"/>
</dbReference>
<dbReference type="PIRSF" id="PIRSF500217">
    <property type="entry name" value="AlgI"/>
    <property type="match status" value="1"/>
</dbReference>
<evidence type="ECO:0000256" key="8">
    <source>
        <dbReference type="ARBA" id="ARBA00022989"/>
    </source>
</evidence>
<dbReference type="GO" id="GO:0016746">
    <property type="term" value="F:acyltransferase activity"/>
    <property type="evidence" value="ECO:0007669"/>
    <property type="project" value="UniProtKB-KW"/>
</dbReference>
<feature type="transmembrane region" description="Helical" evidence="12">
    <location>
        <begin position="80"/>
        <end position="100"/>
    </location>
</feature>
<feature type="transmembrane region" description="Helical" evidence="12">
    <location>
        <begin position="195"/>
        <end position="221"/>
    </location>
</feature>
<feature type="transmembrane region" description="Helical" evidence="12">
    <location>
        <begin position="156"/>
        <end position="174"/>
    </location>
</feature>
<keyword evidence="11" id="KW-0808">Transferase</keyword>
<dbReference type="InterPro" id="IPR028362">
    <property type="entry name" value="AlgI"/>
</dbReference>
<dbReference type="EMBL" id="SMZO01000015">
    <property type="protein sequence ID" value="TDL89001.1"/>
    <property type="molecule type" value="Genomic_DNA"/>
</dbReference>
<dbReference type="PANTHER" id="PTHR13285">
    <property type="entry name" value="ACYLTRANSFERASE"/>
    <property type="match status" value="1"/>
</dbReference>
<evidence type="ECO:0000256" key="2">
    <source>
        <dbReference type="ARBA" id="ARBA00005182"/>
    </source>
</evidence>
<protein>
    <recommendedName>
        <fullName evidence="4">Probable alginate O-acetylase AlgI</fullName>
    </recommendedName>
    <alternativeName>
        <fullName evidence="10">Alginate biosynthesis protein AlgI</fullName>
    </alternativeName>
</protein>
<keyword evidence="5 11" id="KW-1003">Cell membrane</keyword>
<evidence type="ECO:0000256" key="10">
    <source>
        <dbReference type="ARBA" id="ARBA00031030"/>
    </source>
</evidence>
<keyword evidence="7" id="KW-0016">Alginate biosynthesis</keyword>
<dbReference type="OrthoDB" id="139172at2"/>
<feature type="transmembrane region" description="Helical" evidence="12">
    <location>
        <begin position="312"/>
        <end position="329"/>
    </location>
</feature>
<dbReference type="GO" id="GO:0042121">
    <property type="term" value="P:alginic acid biosynthetic process"/>
    <property type="evidence" value="ECO:0007669"/>
    <property type="project" value="UniProtKB-KW"/>
</dbReference>
<dbReference type="GO" id="GO:0005886">
    <property type="term" value="C:plasma membrane"/>
    <property type="evidence" value="ECO:0007669"/>
    <property type="project" value="UniProtKB-SubCell"/>
</dbReference>
<evidence type="ECO:0000313" key="13">
    <source>
        <dbReference type="EMBL" id="TDL89001.1"/>
    </source>
</evidence>
<evidence type="ECO:0000256" key="1">
    <source>
        <dbReference type="ARBA" id="ARBA00004651"/>
    </source>
</evidence>
<dbReference type="InterPro" id="IPR051085">
    <property type="entry name" value="MB_O-acyltransferase"/>
</dbReference>
<dbReference type="PIRSF" id="PIRSF016636">
    <property type="entry name" value="AlgI_DltB"/>
    <property type="match status" value="1"/>
</dbReference>
<evidence type="ECO:0000256" key="5">
    <source>
        <dbReference type="ARBA" id="ARBA00022475"/>
    </source>
</evidence>
<feature type="transmembrane region" description="Helical" evidence="12">
    <location>
        <begin position="12"/>
        <end position="31"/>
    </location>
</feature>
<feature type="transmembrane region" description="Helical" evidence="12">
    <location>
        <begin position="38"/>
        <end position="60"/>
    </location>
</feature>
<evidence type="ECO:0000256" key="9">
    <source>
        <dbReference type="ARBA" id="ARBA00023136"/>
    </source>
</evidence>
<dbReference type="InterPro" id="IPR004299">
    <property type="entry name" value="MBOAT_fam"/>
</dbReference>
<keyword evidence="9 11" id="KW-0472">Membrane</keyword>
<sequence>MELSVRWRRMLFHTFEYAILLCIVFLSYLLLPKWTRWIVLVSASYIFYATSQFGLVWLLLVSGAVDYLCGLFLFQAKGKAVRVGLLTTSVIINIFLLGYFKYRILLQDGFDYLTSGGFATTADQFILPIGISFFTLQSMGYTIDVYRGKQVPERHPGYFFLYVAYFPQLIAGPIERARDLLPQLHSQRPFDWTRFRSGCLLILFGLMKKLVIVAGLTPFFADVYQDDPSGKPISLLIAVSLSIFYIYADFSGYTDLARGSSRIIGIELSKNFRSPMTATSIRDFWQRWHITLTKWIFDYLHTPLASLITSRTGRYVLIVFTFLIVGLWHGANITFILFGFLHGLTIVIETLCARNGWTLPSGQLWQAARIVRTFSLSAIFGALFLSPSVPHALAVYGELFQVSFHDIFATEVKHKAELFTAFLGTLVWMGHRLKPTLLDELPKSTFWRWALYIGLLLFVILFSTSNGEDNAFIYFQF</sequence>
<keyword evidence="6 12" id="KW-0812">Transmembrane</keyword>
<dbReference type="InterPro" id="IPR024194">
    <property type="entry name" value="Ac/AlaTfrase_AlgI/DltB"/>
</dbReference>
<organism evidence="13 14">
    <name type="scientific">Meridianimarinicoccus aquatilis</name>
    <dbReference type="NCBI Taxonomy" id="2552766"/>
    <lineage>
        <taxon>Bacteria</taxon>
        <taxon>Pseudomonadati</taxon>
        <taxon>Pseudomonadota</taxon>
        <taxon>Alphaproteobacteria</taxon>
        <taxon>Rhodobacterales</taxon>
        <taxon>Paracoccaceae</taxon>
        <taxon>Meridianimarinicoccus</taxon>
    </lineage>
</organism>
<evidence type="ECO:0000313" key="14">
    <source>
        <dbReference type="Proteomes" id="UP000294562"/>
    </source>
</evidence>
<evidence type="ECO:0000256" key="7">
    <source>
        <dbReference type="ARBA" id="ARBA00022841"/>
    </source>
</evidence>
<comment type="similarity">
    <text evidence="3 11">Belongs to the membrane-bound acyltransferase family.</text>
</comment>
<dbReference type="Pfam" id="PF03062">
    <property type="entry name" value="MBOAT"/>
    <property type="match status" value="1"/>
</dbReference>
<evidence type="ECO:0000256" key="12">
    <source>
        <dbReference type="SAM" id="Phobius"/>
    </source>
</evidence>
<feature type="transmembrane region" description="Helical" evidence="12">
    <location>
        <begin position="445"/>
        <end position="464"/>
    </location>
</feature>
<feature type="transmembrane region" description="Helical" evidence="12">
    <location>
        <begin position="112"/>
        <end position="136"/>
    </location>
</feature>
<gene>
    <name evidence="13" type="ORF">E2L05_08555</name>
</gene>
<evidence type="ECO:0000256" key="3">
    <source>
        <dbReference type="ARBA" id="ARBA00010323"/>
    </source>
</evidence>
<name>A0A4R6AWB8_9RHOB</name>
<dbReference type="AlphaFoldDB" id="A0A4R6AWB8"/>
<comment type="caution">
    <text evidence="13">The sequence shown here is derived from an EMBL/GenBank/DDBJ whole genome shotgun (WGS) entry which is preliminary data.</text>
</comment>